<feature type="domain" description="Moybdenum cofactor oxidoreductase dimerisation" evidence="7">
    <location>
        <begin position="296"/>
        <end position="376"/>
    </location>
</feature>
<evidence type="ECO:0000313" key="8">
    <source>
        <dbReference type="EMBL" id="GAA2239068.1"/>
    </source>
</evidence>
<dbReference type="SUPFAM" id="SSF56524">
    <property type="entry name" value="Oxidoreductase molybdopterin-binding domain"/>
    <property type="match status" value="1"/>
</dbReference>
<name>A0ABP5QKZ8_9ACTN</name>
<dbReference type="RefSeq" id="WP_344635930.1">
    <property type="nucleotide sequence ID" value="NZ_BAAATR010000006.1"/>
</dbReference>
<proteinExistence type="predicted"/>
<protein>
    <submittedName>
        <fullName evidence="8">Sulfite oxidase</fullName>
    </submittedName>
</protein>
<feature type="compositionally biased region" description="Basic and acidic residues" evidence="5">
    <location>
        <begin position="1"/>
        <end position="25"/>
    </location>
</feature>
<dbReference type="Gene3D" id="3.90.420.10">
    <property type="entry name" value="Oxidoreductase, molybdopterin-binding domain"/>
    <property type="match status" value="1"/>
</dbReference>
<evidence type="ECO:0000313" key="9">
    <source>
        <dbReference type="Proteomes" id="UP001500305"/>
    </source>
</evidence>
<evidence type="ECO:0000256" key="3">
    <source>
        <dbReference type="ARBA" id="ARBA00022723"/>
    </source>
</evidence>
<evidence type="ECO:0000256" key="5">
    <source>
        <dbReference type="SAM" id="MobiDB-lite"/>
    </source>
</evidence>
<feature type="domain" description="Oxidoreductase molybdopterin-binding" evidence="6">
    <location>
        <begin position="74"/>
        <end position="254"/>
    </location>
</feature>
<dbReference type="Pfam" id="PF00174">
    <property type="entry name" value="Oxidored_molyb"/>
    <property type="match status" value="1"/>
</dbReference>
<keyword evidence="9" id="KW-1185">Reference proteome</keyword>
<dbReference type="SUPFAM" id="SSF81296">
    <property type="entry name" value="E set domains"/>
    <property type="match status" value="1"/>
</dbReference>
<dbReference type="PRINTS" id="PR00407">
    <property type="entry name" value="EUMOPTERIN"/>
</dbReference>
<dbReference type="InterPro" id="IPR000572">
    <property type="entry name" value="OxRdtase_Mopterin-bd_dom"/>
</dbReference>
<dbReference type="InterPro" id="IPR036374">
    <property type="entry name" value="OxRdtase_Mopterin-bd_sf"/>
</dbReference>
<feature type="region of interest" description="Disordered" evidence="5">
    <location>
        <begin position="1"/>
        <end position="30"/>
    </location>
</feature>
<sequence>MDRFENDRVRQGHCGEELPQGERESAAGLPGIVKPLPPEWFVLHETNAEMRWDALREGGTGFHTPTGRFFVRNHTGTPLIDPDRWRLTLTGSGLDGPAVEFDLAALRRLPATSYTAAIECAGNGRSFFTAQQHQAVPGTPWRLGGIGVARWRGVRLSEVLRLAGLRPEAVDVMPIGLDPDYVTSDGRNLGRVRRPLPVAKALDDVLLAYEMNGAPLTPDHGAPLRLVVPGWVGIASIKWVGTIEVSAEPLYSPWNTEIYRMFGPGHPPEGGEPLTGQVVKSAFELARGAMLALGERHRLYGRSWSGEAPVEWVEVSCDGGLNWRRARLLDGPESTAWTRWSFDWRPEYPGRYTLVARAGDRRGNSQPRAAAANREGYLFGAVVRHPVIIV</sequence>
<keyword evidence="2" id="KW-0500">Molybdenum</keyword>
<reference evidence="9" key="1">
    <citation type="journal article" date="2019" name="Int. J. Syst. Evol. Microbiol.">
        <title>The Global Catalogue of Microorganisms (GCM) 10K type strain sequencing project: providing services to taxonomists for standard genome sequencing and annotation.</title>
        <authorList>
            <consortium name="The Broad Institute Genomics Platform"/>
            <consortium name="The Broad Institute Genome Sequencing Center for Infectious Disease"/>
            <person name="Wu L."/>
            <person name="Ma J."/>
        </authorList>
    </citation>
    <scope>NUCLEOTIDE SEQUENCE [LARGE SCALE GENOMIC DNA]</scope>
    <source>
        <strain evidence="9">JCM 7356</strain>
    </source>
</reference>
<dbReference type="EMBL" id="BAAATR010000006">
    <property type="protein sequence ID" value="GAA2239068.1"/>
    <property type="molecule type" value="Genomic_DNA"/>
</dbReference>
<keyword evidence="3" id="KW-0479">Metal-binding</keyword>
<dbReference type="CDD" id="cd02110">
    <property type="entry name" value="SO_family_Moco_dimer"/>
    <property type="match status" value="1"/>
</dbReference>
<comment type="caution">
    <text evidence="8">The sequence shown here is derived from an EMBL/GenBank/DDBJ whole genome shotgun (WGS) entry which is preliminary data.</text>
</comment>
<dbReference type="InterPro" id="IPR008335">
    <property type="entry name" value="Mopterin_OxRdtase_euk"/>
</dbReference>
<evidence type="ECO:0000259" key="6">
    <source>
        <dbReference type="Pfam" id="PF00174"/>
    </source>
</evidence>
<dbReference type="Pfam" id="PF03404">
    <property type="entry name" value="Mo-co_dimer"/>
    <property type="match status" value="1"/>
</dbReference>
<evidence type="ECO:0000259" key="7">
    <source>
        <dbReference type="Pfam" id="PF03404"/>
    </source>
</evidence>
<dbReference type="InterPro" id="IPR014756">
    <property type="entry name" value="Ig_E-set"/>
</dbReference>
<keyword evidence="4" id="KW-0560">Oxidoreductase</keyword>
<accession>A0ABP5QKZ8</accession>
<evidence type="ECO:0000256" key="4">
    <source>
        <dbReference type="ARBA" id="ARBA00023002"/>
    </source>
</evidence>
<comment type="cofactor">
    <cofactor evidence="1">
        <name>Mo-molybdopterin</name>
        <dbReference type="ChEBI" id="CHEBI:71302"/>
    </cofactor>
</comment>
<dbReference type="InterPro" id="IPR005066">
    <property type="entry name" value="MoCF_OxRdtse_dimer"/>
</dbReference>
<dbReference type="PANTHER" id="PTHR19372">
    <property type="entry name" value="SULFITE REDUCTASE"/>
    <property type="match status" value="1"/>
</dbReference>
<evidence type="ECO:0000256" key="2">
    <source>
        <dbReference type="ARBA" id="ARBA00022505"/>
    </source>
</evidence>
<dbReference type="Gene3D" id="2.60.40.650">
    <property type="match status" value="1"/>
</dbReference>
<dbReference type="PANTHER" id="PTHR19372:SF7">
    <property type="entry name" value="SULFITE OXIDASE, MITOCHONDRIAL"/>
    <property type="match status" value="1"/>
</dbReference>
<evidence type="ECO:0000256" key="1">
    <source>
        <dbReference type="ARBA" id="ARBA00001924"/>
    </source>
</evidence>
<organism evidence="8 9">
    <name type="scientific">Kitasatospora cystarginea</name>
    <dbReference type="NCBI Taxonomy" id="58350"/>
    <lineage>
        <taxon>Bacteria</taxon>
        <taxon>Bacillati</taxon>
        <taxon>Actinomycetota</taxon>
        <taxon>Actinomycetes</taxon>
        <taxon>Kitasatosporales</taxon>
        <taxon>Streptomycetaceae</taxon>
        <taxon>Kitasatospora</taxon>
    </lineage>
</organism>
<gene>
    <name evidence="8" type="ORF">GCM10010430_20240</name>
</gene>
<dbReference type="Proteomes" id="UP001500305">
    <property type="component" value="Unassembled WGS sequence"/>
</dbReference>